<dbReference type="InParanoid" id="A0A6I8RTC2"/>
<feature type="region of interest" description="Disordered" evidence="1">
    <location>
        <begin position="623"/>
        <end position="643"/>
    </location>
</feature>
<evidence type="ECO:0000313" key="3">
    <source>
        <dbReference type="Ensembl" id="ENSXETP00000088165"/>
    </source>
</evidence>
<dbReference type="GeneTree" id="ENSGT00940000153655"/>
<proteinExistence type="predicted"/>
<sequence>MLAMMLSSGSLYFYDQPKMKPIKRTKKMPEELPSDMKYMNINPRLASFINSLNKNRKGAQAHSDKKPATLPKEDKARKEKYPILPEISGSDNLKNGADNPNLRSSHILCDEEQFMNPFDEYKYVAPTLLYELGKLLLFFSQFDIIFPQGVVNVLNYSWEELIKGAVYKRPCQSFAGKKAATDTAGVTPVDNESKVAGAGDGLPENAESTKNNKNKTNTALAENVKGNEENVQNRTTGNKSPQSLASYSPVTISFSMSSRACENKGWIFSKQDSKSEDMEWKSLCSWALERLQLAQIQINKQATSLKEKGFCKPVILRHYDSTKKQHLIKQRKIGKPSSFALVNGKPQIPEIKRENASLQKLHYALIDGSSLVYYPSGQIAVCQSYSGLQCGGLYTNIFSVDQTILGTFTPFGHGSICFPDSNVFALQYNKLSGVLTNKEGDIIQEWNWPWNGKLGEPITVQVNEYISVRILGQYAVNLVYKWQHETVRLSLSPLVDVSVPQLEDLGIPVTNESFSSRTAREMCKANKKKAKEKDSKKHPNKAKSILAELAKTLEIPEAHVSPLNDFNAVTELRKLQRKIRNIVDDWMEHYQLASGIDSPHIQKMSETPSKMSSMRKVQSAAAHPVTSMADAKEQPARNTDGDETFYKDIPLQGRFLSAPAQTNPMRLNTPLSSYSPRPSSSKKAAVKQEHSTMEGSLYKSMSGMHLFNKPGTLAASLTPLSPEQDIERLWHISHHTCPVVLQRLILGEEGGMCRCSNHQIPNITDLEYDKLINMKMTPTEQILVVCVVSSRNSEEDQSTDVLNLLYERKNRYRSMPCMQSRLDSFRLLKYDINSCTELTESKVPLLLQRHSVAPGMFLMYIRGKLLFANYIFNGYSRSVKDLQKQIVKTRSDYQMGYSLPSDFKFRTE</sequence>
<feature type="region of interest" description="Disordered" evidence="1">
    <location>
        <begin position="225"/>
        <end position="244"/>
    </location>
</feature>
<feature type="region of interest" description="Disordered" evidence="1">
    <location>
        <begin position="661"/>
        <end position="689"/>
    </location>
</feature>
<evidence type="ECO:0000259" key="2">
    <source>
        <dbReference type="Pfam" id="PF14977"/>
    </source>
</evidence>
<name>A0A6I8RTC2_XENTR</name>
<protein>
    <recommendedName>
        <fullName evidence="2">FAM194 C-terminal domain-containing protein</fullName>
    </recommendedName>
</protein>
<feature type="compositionally biased region" description="Low complexity" evidence="1">
    <location>
        <begin position="204"/>
        <end position="216"/>
    </location>
</feature>
<feature type="compositionally biased region" description="Basic and acidic residues" evidence="1">
    <location>
        <begin position="62"/>
        <end position="76"/>
    </location>
</feature>
<feature type="region of interest" description="Disordered" evidence="1">
    <location>
        <begin position="182"/>
        <end position="216"/>
    </location>
</feature>
<feature type="compositionally biased region" description="Low complexity" evidence="1">
    <location>
        <begin position="670"/>
        <end position="681"/>
    </location>
</feature>
<reference evidence="3" key="1">
    <citation type="journal article" date="2010" name="Science">
        <title>The genome of the Western clawed frog Xenopus tropicalis.</title>
        <authorList>
            <person name="Hellsten U."/>
            <person name="Harland R.M."/>
            <person name="Gilchrist M.J."/>
            <person name="Hendrix D."/>
            <person name="Jurka J."/>
            <person name="Kapitonov V."/>
            <person name="Ovcharenko I."/>
            <person name="Putnam N.H."/>
            <person name="Shu S."/>
            <person name="Taher L."/>
            <person name="Blitz I.L."/>
            <person name="Blumberg B."/>
            <person name="Dichmann D.S."/>
            <person name="Dubchak I."/>
            <person name="Amaya E."/>
            <person name="Detter J.C."/>
            <person name="Fletcher R."/>
            <person name="Gerhard D.S."/>
            <person name="Goodstein D."/>
            <person name="Graves T."/>
            <person name="Grigoriev I.V."/>
            <person name="Grimwood J."/>
            <person name="Kawashima T."/>
            <person name="Lindquist E."/>
            <person name="Lucas S.M."/>
            <person name="Mead P.E."/>
            <person name="Mitros T."/>
            <person name="Ogino H."/>
            <person name="Ohta Y."/>
            <person name="Poliakov A.V."/>
            <person name="Pollet N."/>
            <person name="Robert J."/>
            <person name="Salamov A."/>
            <person name="Sater A.K."/>
            <person name="Schmutz J."/>
            <person name="Terry A."/>
            <person name="Vize P.D."/>
            <person name="Warren W.C."/>
            <person name="Wells D."/>
            <person name="Wills A."/>
            <person name="Wilson R.K."/>
            <person name="Zimmerman L.B."/>
            <person name="Zorn A.M."/>
            <person name="Grainger R."/>
            <person name="Grammer T."/>
            <person name="Khokha M.K."/>
            <person name="Richardson P.M."/>
            <person name="Rokhsar D.S."/>
        </authorList>
    </citation>
    <scope>NUCLEOTIDE SEQUENCE [LARGE SCALE GENOMIC DNA]</scope>
    <source>
        <strain evidence="3">Nigerian</strain>
    </source>
</reference>
<evidence type="ECO:0000256" key="1">
    <source>
        <dbReference type="SAM" id="MobiDB-lite"/>
    </source>
</evidence>
<feature type="domain" description="FAM194 C-terminal" evidence="2">
    <location>
        <begin position="357"/>
        <end position="513"/>
    </location>
</feature>
<reference evidence="3" key="2">
    <citation type="submission" date="2020-05" db="UniProtKB">
        <authorList>
            <consortium name="Ensembl"/>
        </authorList>
    </citation>
    <scope>IDENTIFICATION</scope>
</reference>
<dbReference type="Ensembl" id="ENSXETT00000084097">
    <property type="protein sequence ID" value="ENSXETP00000088165"/>
    <property type="gene ID" value="ENSXETG00000038648"/>
</dbReference>
<feature type="compositionally biased region" description="Polar residues" evidence="1">
    <location>
        <begin position="229"/>
        <end position="244"/>
    </location>
</feature>
<feature type="region of interest" description="Disordered" evidence="1">
    <location>
        <begin position="56"/>
        <end position="76"/>
    </location>
</feature>
<dbReference type="Pfam" id="PF14977">
    <property type="entry name" value="FAM194"/>
    <property type="match status" value="1"/>
</dbReference>
<dbReference type="FunCoup" id="A0A6I8RTC2">
    <property type="interactions" value="164"/>
</dbReference>
<accession>A0A6I8RTC2</accession>
<dbReference type="Bgee" id="ENSXETG00000038648">
    <property type="expression patterns" value="Expressed in mesonephros and 2 other cell types or tissues"/>
</dbReference>
<dbReference type="PANTHER" id="PTHR23093:SF16">
    <property type="entry name" value="FAM194 C-TERMINAL DOMAIN-CONTAINING PROTEIN"/>
    <property type="match status" value="1"/>
</dbReference>
<dbReference type="AlphaFoldDB" id="A0A6I8RTC2"/>
<dbReference type="PANTHER" id="PTHR23093">
    <property type="entry name" value="SIMILAR TO CHROMOSOME 3 OPEN READING FRAME 20"/>
    <property type="match status" value="1"/>
</dbReference>
<dbReference type="InterPro" id="IPR029281">
    <property type="entry name" value="FAM194_C"/>
</dbReference>
<organism evidence="3">
    <name type="scientific">Xenopus tropicalis</name>
    <name type="common">Western clawed frog</name>
    <name type="synonym">Silurana tropicalis</name>
    <dbReference type="NCBI Taxonomy" id="8364"/>
    <lineage>
        <taxon>Eukaryota</taxon>
        <taxon>Metazoa</taxon>
        <taxon>Chordata</taxon>
        <taxon>Craniata</taxon>
        <taxon>Vertebrata</taxon>
        <taxon>Euteleostomi</taxon>
        <taxon>Amphibia</taxon>
        <taxon>Batrachia</taxon>
        <taxon>Anura</taxon>
        <taxon>Pipoidea</taxon>
        <taxon>Pipidae</taxon>
        <taxon>Xenopodinae</taxon>
        <taxon>Xenopus</taxon>
        <taxon>Silurana</taxon>
    </lineage>
</organism>